<feature type="region of interest" description="Disordered" evidence="1">
    <location>
        <begin position="101"/>
        <end position="128"/>
    </location>
</feature>
<protein>
    <submittedName>
        <fullName evidence="2">Uncharacterized protein</fullName>
    </submittedName>
</protein>
<feature type="region of interest" description="Disordered" evidence="1">
    <location>
        <begin position="1"/>
        <end position="22"/>
    </location>
</feature>
<evidence type="ECO:0000256" key="1">
    <source>
        <dbReference type="SAM" id="MobiDB-lite"/>
    </source>
</evidence>
<keyword evidence="3" id="KW-1185">Reference proteome</keyword>
<dbReference type="Proteomes" id="UP000240883">
    <property type="component" value="Unassembled WGS sequence"/>
</dbReference>
<proteinExistence type="predicted"/>
<dbReference type="AlphaFoldDB" id="A0A2T2NLH8"/>
<accession>A0A2T2NLH8</accession>
<sequence>MEGVSGGIRKNPECPSIMSSKGRYVTEGRHKATGLKGAGCGSVISHLVTMRSGMPCEARPFSSVDTGTSRELSQHDNSTARAHRFRHCNRPKNIRYQARHAEESPGQRELGAPAAEAGHQGGIKRQGEERKLGARLARIVATGHGDTLGQRSVWLIHRRGRVCQCPVCMRHDPGLKLKP</sequence>
<feature type="region of interest" description="Disordered" evidence="1">
    <location>
        <begin position="60"/>
        <end position="82"/>
    </location>
</feature>
<dbReference type="EMBL" id="KZ678136">
    <property type="protein sequence ID" value="PSN66283.1"/>
    <property type="molecule type" value="Genomic_DNA"/>
</dbReference>
<organism evidence="2 3">
    <name type="scientific">Corynespora cassiicola Philippines</name>
    <dbReference type="NCBI Taxonomy" id="1448308"/>
    <lineage>
        <taxon>Eukaryota</taxon>
        <taxon>Fungi</taxon>
        <taxon>Dikarya</taxon>
        <taxon>Ascomycota</taxon>
        <taxon>Pezizomycotina</taxon>
        <taxon>Dothideomycetes</taxon>
        <taxon>Pleosporomycetidae</taxon>
        <taxon>Pleosporales</taxon>
        <taxon>Corynesporascaceae</taxon>
        <taxon>Corynespora</taxon>
    </lineage>
</organism>
<name>A0A2T2NLH8_CORCC</name>
<evidence type="ECO:0000313" key="3">
    <source>
        <dbReference type="Proteomes" id="UP000240883"/>
    </source>
</evidence>
<evidence type="ECO:0000313" key="2">
    <source>
        <dbReference type="EMBL" id="PSN66283.1"/>
    </source>
</evidence>
<reference evidence="2 3" key="1">
    <citation type="journal article" date="2018" name="Front. Microbiol.">
        <title>Genome-Wide Analysis of Corynespora cassiicola Leaf Fall Disease Putative Effectors.</title>
        <authorList>
            <person name="Lopez D."/>
            <person name="Ribeiro S."/>
            <person name="Label P."/>
            <person name="Fumanal B."/>
            <person name="Venisse J.S."/>
            <person name="Kohler A."/>
            <person name="de Oliveira R.R."/>
            <person name="Labutti K."/>
            <person name="Lipzen A."/>
            <person name="Lail K."/>
            <person name="Bauer D."/>
            <person name="Ohm R.A."/>
            <person name="Barry K.W."/>
            <person name="Spatafora J."/>
            <person name="Grigoriev I.V."/>
            <person name="Martin F.M."/>
            <person name="Pujade-Renaud V."/>
        </authorList>
    </citation>
    <scope>NUCLEOTIDE SEQUENCE [LARGE SCALE GENOMIC DNA]</scope>
    <source>
        <strain evidence="2 3">Philippines</strain>
    </source>
</reference>
<gene>
    <name evidence="2" type="ORF">BS50DRAFT_411196</name>
</gene>
<feature type="compositionally biased region" description="Polar residues" evidence="1">
    <location>
        <begin position="63"/>
        <end position="80"/>
    </location>
</feature>